<dbReference type="Pfam" id="PF10677">
    <property type="entry name" value="DUF2490"/>
    <property type="match status" value="1"/>
</dbReference>
<evidence type="ECO:0008006" key="3">
    <source>
        <dbReference type="Google" id="ProtNLM"/>
    </source>
</evidence>
<keyword evidence="2" id="KW-1185">Reference proteome</keyword>
<proteinExistence type="predicted"/>
<name>A0ABP8LQP6_9BACT</name>
<dbReference type="Proteomes" id="UP001500552">
    <property type="component" value="Unassembled WGS sequence"/>
</dbReference>
<evidence type="ECO:0000313" key="1">
    <source>
        <dbReference type="EMBL" id="GAA4433428.1"/>
    </source>
</evidence>
<comment type="caution">
    <text evidence="1">The sequence shown here is derived from an EMBL/GenBank/DDBJ whole genome shotgun (WGS) entry which is preliminary data.</text>
</comment>
<protein>
    <recommendedName>
        <fullName evidence="3">DUF2490 domain-containing protein</fullName>
    </recommendedName>
</protein>
<dbReference type="EMBL" id="BAABHC010000014">
    <property type="protein sequence ID" value="GAA4433428.1"/>
    <property type="molecule type" value="Genomic_DNA"/>
</dbReference>
<sequence length="257" mass="29711">MLLALPLLAQAQSKVSSPAAIWPELQVSYGVGDDGLLFLRNQYRVNTDGRYNDLTSSGPLSGFERIELSLGYEHALSEHWRGGTMFRYAAEDFPKSSFYSLFLRHSGNIRGLFFNKQVMAEYMNQQDQNALGRFRLSADLGKRIPLRGRFLTPSLSYEAMLLADFSEEEGVHNQERRVDRTRLRLNLTWELTEKLRVTPYFMRQTDYYYVLVPPVYDEQEQLVEEGYTTKRNRISPVVGLEIKYTFNKAPDTASITY</sequence>
<dbReference type="InterPro" id="IPR019619">
    <property type="entry name" value="DUF2490"/>
</dbReference>
<accession>A0ABP8LQP6</accession>
<reference evidence="2" key="1">
    <citation type="journal article" date="2019" name="Int. J. Syst. Evol. Microbiol.">
        <title>The Global Catalogue of Microorganisms (GCM) 10K type strain sequencing project: providing services to taxonomists for standard genome sequencing and annotation.</title>
        <authorList>
            <consortium name="The Broad Institute Genomics Platform"/>
            <consortium name="The Broad Institute Genome Sequencing Center for Infectious Disease"/>
            <person name="Wu L."/>
            <person name="Ma J."/>
        </authorList>
    </citation>
    <scope>NUCLEOTIDE SEQUENCE [LARGE SCALE GENOMIC DNA]</scope>
    <source>
        <strain evidence="2">JCM 17926</strain>
    </source>
</reference>
<gene>
    <name evidence="1" type="ORF">GCM10023188_22840</name>
</gene>
<organism evidence="1 2">
    <name type="scientific">Pontibacter saemangeumensis</name>
    <dbReference type="NCBI Taxonomy" id="1084525"/>
    <lineage>
        <taxon>Bacteria</taxon>
        <taxon>Pseudomonadati</taxon>
        <taxon>Bacteroidota</taxon>
        <taxon>Cytophagia</taxon>
        <taxon>Cytophagales</taxon>
        <taxon>Hymenobacteraceae</taxon>
        <taxon>Pontibacter</taxon>
    </lineage>
</organism>
<evidence type="ECO:0000313" key="2">
    <source>
        <dbReference type="Proteomes" id="UP001500552"/>
    </source>
</evidence>